<name>A0A0D1YVJ1_9EURO</name>
<gene>
    <name evidence="1" type="ORF">PV11_01199</name>
</gene>
<evidence type="ECO:0000313" key="2">
    <source>
        <dbReference type="Proteomes" id="UP000053599"/>
    </source>
</evidence>
<dbReference type="EMBL" id="KN846951">
    <property type="protein sequence ID" value="KIV85509.1"/>
    <property type="molecule type" value="Genomic_DNA"/>
</dbReference>
<dbReference type="Proteomes" id="UP000053599">
    <property type="component" value="Unassembled WGS sequence"/>
</dbReference>
<sequence>MSQESPYTTLLSSLLPPSTPHIPLSLPVSPHKAHIPAQKISSLQLHPVIESALHIINLDLPSAHFLLRHMQAKPAWEAMYLHGILHRIEGDIDNARAWYGDVQDSEVFQTVWRDNDTGSNQSNAIDRAKSFLDKVELYKDSLLSKKQAANPSSSVDVDTMTQTSLNELRHFLSFCESKFGTDPVTDASSVWISMGDKHKDQAAQMITGGEGWREF</sequence>
<proteinExistence type="predicted"/>
<dbReference type="AlphaFoldDB" id="A0A0D1YVJ1"/>
<dbReference type="OrthoDB" id="2306919at2759"/>
<reference evidence="1 2" key="1">
    <citation type="submission" date="2015-01" db="EMBL/GenBank/DDBJ databases">
        <title>The Genome Sequence of Exophiala sideris CBS121828.</title>
        <authorList>
            <consortium name="The Broad Institute Genomics Platform"/>
            <person name="Cuomo C."/>
            <person name="de Hoog S."/>
            <person name="Gorbushina A."/>
            <person name="Stielow B."/>
            <person name="Teixiera M."/>
            <person name="Abouelleil A."/>
            <person name="Chapman S.B."/>
            <person name="Priest M."/>
            <person name="Young S.K."/>
            <person name="Wortman J."/>
            <person name="Nusbaum C."/>
            <person name="Birren B."/>
        </authorList>
    </citation>
    <scope>NUCLEOTIDE SEQUENCE [LARGE SCALE GENOMIC DNA]</scope>
    <source>
        <strain evidence="1 2">CBS 121828</strain>
    </source>
</reference>
<accession>A0A0D1YVJ1</accession>
<protein>
    <submittedName>
        <fullName evidence="1">Uncharacterized protein</fullName>
    </submittedName>
</protein>
<dbReference type="STRING" id="1016849.A0A0D1YVJ1"/>
<evidence type="ECO:0000313" key="1">
    <source>
        <dbReference type="EMBL" id="KIV85509.1"/>
    </source>
</evidence>
<organism evidence="1 2">
    <name type="scientific">Exophiala sideris</name>
    <dbReference type="NCBI Taxonomy" id="1016849"/>
    <lineage>
        <taxon>Eukaryota</taxon>
        <taxon>Fungi</taxon>
        <taxon>Dikarya</taxon>
        <taxon>Ascomycota</taxon>
        <taxon>Pezizomycotina</taxon>
        <taxon>Eurotiomycetes</taxon>
        <taxon>Chaetothyriomycetidae</taxon>
        <taxon>Chaetothyriales</taxon>
        <taxon>Herpotrichiellaceae</taxon>
        <taxon>Exophiala</taxon>
    </lineage>
</organism>
<dbReference type="HOGENOM" id="CLU_058257_0_0_1"/>